<sequence>MRSFMPSHKAIGKVHGLLGSWFVFYTFPIERAKAIRKEFGSRIGKQIRKAFVLARQVPQIPPLRWVPEAAWEVLRAYWRSREFKEKSERNKNRASEQDLSLYGFKTVKLGREPFDHELFARIHGLKDKTFPEGRARTIAENFDAALRAAEDQAAGNLTALAAIDKNALFAQHAGGSKGRQLGRGNLVHAKRCGVVDPTAALTASQPSSIGLNQPNETNQNQDLAEETHEDEAEAENDEGEEKEGDR</sequence>
<evidence type="ECO:0000313" key="3">
    <source>
        <dbReference type="Proteomes" id="UP000187203"/>
    </source>
</evidence>
<feature type="region of interest" description="Disordered" evidence="1">
    <location>
        <begin position="204"/>
        <end position="246"/>
    </location>
</feature>
<feature type="compositionally biased region" description="Polar residues" evidence="1">
    <location>
        <begin position="204"/>
        <end position="221"/>
    </location>
</feature>
<evidence type="ECO:0000256" key="1">
    <source>
        <dbReference type="SAM" id="MobiDB-lite"/>
    </source>
</evidence>
<keyword evidence="3" id="KW-1185">Reference proteome</keyword>
<dbReference type="InterPro" id="IPR004252">
    <property type="entry name" value="Probable_transposase_24"/>
</dbReference>
<protein>
    <submittedName>
        <fullName evidence="2">Transposase, Ptta/En/Spm, plant</fullName>
    </submittedName>
</protein>
<dbReference type="AlphaFoldDB" id="A0A1R3GUR1"/>
<dbReference type="Proteomes" id="UP000187203">
    <property type="component" value="Unassembled WGS sequence"/>
</dbReference>
<proteinExistence type="predicted"/>
<gene>
    <name evidence="2" type="ORF">COLO4_33326</name>
</gene>
<accession>A0A1R3GUR1</accession>
<dbReference type="EMBL" id="AWUE01021556">
    <property type="protein sequence ID" value="OMO61822.1"/>
    <property type="molecule type" value="Genomic_DNA"/>
</dbReference>
<feature type="compositionally biased region" description="Acidic residues" evidence="1">
    <location>
        <begin position="223"/>
        <end position="246"/>
    </location>
</feature>
<name>A0A1R3GUR1_9ROSI</name>
<reference evidence="3" key="1">
    <citation type="submission" date="2013-09" db="EMBL/GenBank/DDBJ databases">
        <title>Corchorus olitorius genome sequencing.</title>
        <authorList>
            <person name="Alam M."/>
            <person name="Haque M.S."/>
            <person name="Islam M.S."/>
            <person name="Emdad E.M."/>
            <person name="Islam M.M."/>
            <person name="Ahmed B."/>
            <person name="Halim A."/>
            <person name="Hossen Q.M.M."/>
            <person name="Hossain M.Z."/>
            <person name="Ahmed R."/>
            <person name="Khan M.M."/>
            <person name="Islam R."/>
            <person name="Rashid M.M."/>
            <person name="Khan S.A."/>
            <person name="Rahman M.S."/>
            <person name="Alam M."/>
            <person name="Yahiya A.S."/>
            <person name="Khan M.S."/>
            <person name="Azam M.S."/>
            <person name="Haque T."/>
            <person name="Lashkar M.Z.H."/>
            <person name="Akhand A.I."/>
            <person name="Morshed G."/>
            <person name="Roy S."/>
            <person name="Uddin K.S."/>
            <person name="Rabeya T."/>
            <person name="Hossain A.S."/>
            <person name="Chowdhury A."/>
            <person name="Snigdha A.R."/>
            <person name="Mortoza M.S."/>
            <person name="Matin S.A."/>
            <person name="Hoque S.M.E."/>
            <person name="Islam M.K."/>
            <person name="Roy D.K."/>
            <person name="Haider R."/>
            <person name="Moosa M.M."/>
            <person name="Elias S.M."/>
            <person name="Hasan A.M."/>
            <person name="Jahan S."/>
            <person name="Shafiuddin M."/>
            <person name="Mahmood N."/>
            <person name="Shommy N.S."/>
        </authorList>
    </citation>
    <scope>NUCLEOTIDE SEQUENCE [LARGE SCALE GENOMIC DNA]</scope>
    <source>
        <strain evidence="3">cv. O-4</strain>
    </source>
</reference>
<comment type="caution">
    <text evidence="2">The sequence shown here is derived from an EMBL/GenBank/DDBJ whole genome shotgun (WGS) entry which is preliminary data.</text>
</comment>
<dbReference type="Pfam" id="PF03004">
    <property type="entry name" value="Transposase_24"/>
    <property type="match status" value="1"/>
</dbReference>
<organism evidence="2 3">
    <name type="scientific">Corchorus olitorius</name>
    <dbReference type="NCBI Taxonomy" id="93759"/>
    <lineage>
        <taxon>Eukaryota</taxon>
        <taxon>Viridiplantae</taxon>
        <taxon>Streptophyta</taxon>
        <taxon>Embryophyta</taxon>
        <taxon>Tracheophyta</taxon>
        <taxon>Spermatophyta</taxon>
        <taxon>Magnoliopsida</taxon>
        <taxon>eudicotyledons</taxon>
        <taxon>Gunneridae</taxon>
        <taxon>Pentapetalae</taxon>
        <taxon>rosids</taxon>
        <taxon>malvids</taxon>
        <taxon>Malvales</taxon>
        <taxon>Malvaceae</taxon>
        <taxon>Grewioideae</taxon>
        <taxon>Apeibeae</taxon>
        <taxon>Corchorus</taxon>
    </lineage>
</organism>
<evidence type="ECO:0000313" key="2">
    <source>
        <dbReference type="EMBL" id="OMO61822.1"/>
    </source>
</evidence>